<sequence length="140" mass="16765">MAHAVLAWWDRPADSANFVWCEQWWKHPEAVRRLEALWRVFEINYATRARHKDLDWLRTFDYHMNVLTDPAAGTFRRCRKGHVEETYFQPLTWPPPYWFAPHRWKVGADDTIALVKRLPASLNDLAEQELNNNPDMKVDY</sequence>
<dbReference type="InterPro" id="IPR032584">
    <property type="entry name" value="DUF4913"/>
</dbReference>
<gene>
    <name evidence="1" type="ORF">H8R10_05935</name>
</gene>
<dbReference type="AlphaFoldDB" id="A0A8I0KQA3"/>
<accession>A0A8I0KQA3</accession>
<evidence type="ECO:0000313" key="2">
    <source>
        <dbReference type="Proteomes" id="UP000627538"/>
    </source>
</evidence>
<organism evidence="1 2">
    <name type="scientific">Nanchangia anserum</name>
    <dbReference type="NCBI Taxonomy" id="2692125"/>
    <lineage>
        <taxon>Bacteria</taxon>
        <taxon>Bacillati</taxon>
        <taxon>Actinomycetota</taxon>
        <taxon>Actinomycetes</taxon>
        <taxon>Actinomycetales</taxon>
        <taxon>Actinomycetaceae</taxon>
        <taxon>Nanchangia</taxon>
    </lineage>
</organism>
<proteinExistence type="predicted"/>
<protein>
    <submittedName>
        <fullName evidence="1">DUF4913 domain-containing protein</fullName>
    </submittedName>
</protein>
<keyword evidence="2" id="KW-1185">Reference proteome</keyword>
<dbReference type="Pfam" id="PF16259">
    <property type="entry name" value="DUF4913"/>
    <property type="match status" value="1"/>
</dbReference>
<reference evidence="1 2" key="1">
    <citation type="submission" date="2020-08" db="EMBL/GenBank/DDBJ databases">
        <title>Winkia gen. nov., sp. nov., isolated from faeces of the Anser albifrons in China.</title>
        <authorList>
            <person name="Liu Q."/>
        </authorList>
    </citation>
    <scope>NUCLEOTIDE SEQUENCE [LARGE SCALE GENOMIC DNA]</scope>
    <source>
        <strain evidence="1 2">C62</strain>
    </source>
</reference>
<dbReference type="EMBL" id="JACRUO010000001">
    <property type="protein sequence ID" value="MBD3689765.1"/>
    <property type="molecule type" value="Genomic_DNA"/>
</dbReference>
<comment type="caution">
    <text evidence="1">The sequence shown here is derived from an EMBL/GenBank/DDBJ whole genome shotgun (WGS) entry which is preliminary data.</text>
</comment>
<name>A0A8I0KQA3_9ACTO</name>
<evidence type="ECO:0000313" key="1">
    <source>
        <dbReference type="EMBL" id="MBD3689765.1"/>
    </source>
</evidence>
<dbReference type="Proteomes" id="UP000627538">
    <property type="component" value="Unassembled WGS sequence"/>
</dbReference>